<dbReference type="PANTHER" id="PTHR10380">
    <property type="entry name" value="CUTICLE PROTEIN"/>
    <property type="match status" value="1"/>
</dbReference>
<feature type="chain" id="PRO_5040163045" evidence="4">
    <location>
        <begin position="16"/>
        <end position="147"/>
    </location>
</feature>
<dbReference type="InterPro" id="IPR031311">
    <property type="entry name" value="CHIT_BIND_RR_consensus"/>
</dbReference>
<dbReference type="GO" id="GO:0062129">
    <property type="term" value="C:chitin-based extracellular matrix"/>
    <property type="evidence" value="ECO:0007669"/>
    <property type="project" value="TreeGrafter"/>
</dbReference>
<evidence type="ECO:0000256" key="3">
    <source>
        <dbReference type="SAM" id="MobiDB-lite"/>
    </source>
</evidence>
<name>A0A9P0B8X1_BRAAE</name>
<feature type="signal peptide" evidence="4">
    <location>
        <begin position="1"/>
        <end position="15"/>
    </location>
</feature>
<gene>
    <name evidence="5" type="ORF">MELIAE_LOCUS8663</name>
</gene>
<protein>
    <submittedName>
        <fullName evidence="5">Uncharacterized protein</fullName>
    </submittedName>
</protein>
<proteinExistence type="predicted"/>
<reference evidence="5" key="1">
    <citation type="submission" date="2021-12" db="EMBL/GenBank/DDBJ databases">
        <authorList>
            <person name="King R."/>
        </authorList>
    </citation>
    <scope>NUCLEOTIDE SEQUENCE</scope>
</reference>
<dbReference type="GO" id="GO:0008010">
    <property type="term" value="F:structural constituent of chitin-based larval cuticle"/>
    <property type="evidence" value="ECO:0007669"/>
    <property type="project" value="TreeGrafter"/>
</dbReference>
<sequence>MKLIFFAAFVALSYARPQTQTSEPIPIVKYENEGVNADGSYQWSYETGNGIKADEQGQLKNAGAENEAQEAQGSFSYTADDGTVISLQYIANEEGFQPVGDHLPTPPPIPPAIQKALEWLAAHPEPEEKGAASNVQPVYKALPQKRY</sequence>
<dbReference type="EMBL" id="OV121136">
    <property type="protein sequence ID" value="CAH0558121.1"/>
    <property type="molecule type" value="Genomic_DNA"/>
</dbReference>
<dbReference type="OrthoDB" id="6372059at2759"/>
<evidence type="ECO:0000313" key="5">
    <source>
        <dbReference type="EMBL" id="CAH0558121.1"/>
    </source>
</evidence>
<feature type="region of interest" description="Disordered" evidence="3">
    <location>
        <begin position="124"/>
        <end position="147"/>
    </location>
</feature>
<dbReference type="Pfam" id="PF00379">
    <property type="entry name" value="Chitin_bind_4"/>
    <property type="match status" value="1"/>
</dbReference>
<evidence type="ECO:0000256" key="1">
    <source>
        <dbReference type="ARBA" id="ARBA00022460"/>
    </source>
</evidence>
<accession>A0A9P0B8X1</accession>
<organism evidence="5 6">
    <name type="scientific">Brassicogethes aeneus</name>
    <name type="common">Rape pollen beetle</name>
    <name type="synonym">Meligethes aeneus</name>
    <dbReference type="NCBI Taxonomy" id="1431903"/>
    <lineage>
        <taxon>Eukaryota</taxon>
        <taxon>Metazoa</taxon>
        <taxon>Ecdysozoa</taxon>
        <taxon>Arthropoda</taxon>
        <taxon>Hexapoda</taxon>
        <taxon>Insecta</taxon>
        <taxon>Pterygota</taxon>
        <taxon>Neoptera</taxon>
        <taxon>Endopterygota</taxon>
        <taxon>Coleoptera</taxon>
        <taxon>Polyphaga</taxon>
        <taxon>Cucujiformia</taxon>
        <taxon>Nitidulidae</taxon>
        <taxon>Meligethinae</taxon>
        <taxon>Brassicogethes</taxon>
    </lineage>
</organism>
<dbReference type="InterPro" id="IPR050468">
    <property type="entry name" value="Cuticle_Struct_Prot"/>
</dbReference>
<dbReference type="PROSITE" id="PS00233">
    <property type="entry name" value="CHIT_BIND_RR_1"/>
    <property type="match status" value="1"/>
</dbReference>
<dbReference type="InterPro" id="IPR000618">
    <property type="entry name" value="Insect_cuticle"/>
</dbReference>
<keyword evidence="6" id="KW-1185">Reference proteome</keyword>
<dbReference type="PANTHER" id="PTHR10380:SF241">
    <property type="entry name" value="CUTICULAR PROTEIN 47EG-RELATED"/>
    <property type="match status" value="1"/>
</dbReference>
<evidence type="ECO:0000313" key="6">
    <source>
        <dbReference type="Proteomes" id="UP001154078"/>
    </source>
</evidence>
<keyword evidence="1 2" id="KW-0193">Cuticle</keyword>
<evidence type="ECO:0000256" key="4">
    <source>
        <dbReference type="SAM" id="SignalP"/>
    </source>
</evidence>
<dbReference type="Proteomes" id="UP001154078">
    <property type="component" value="Chromosome 5"/>
</dbReference>
<dbReference type="PRINTS" id="PR00947">
    <property type="entry name" value="CUTICLE"/>
</dbReference>
<keyword evidence="4" id="KW-0732">Signal</keyword>
<dbReference type="PROSITE" id="PS51155">
    <property type="entry name" value="CHIT_BIND_RR_2"/>
    <property type="match status" value="1"/>
</dbReference>
<evidence type="ECO:0000256" key="2">
    <source>
        <dbReference type="PROSITE-ProRule" id="PRU00497"/>
    </source>
</evidence>
<dbReference type="AlphaFoldDB" id="A0A9P0B8X1"/>